<accession>A0AAD6YEX1</accession>
<dbReference type="InterPro" id="IPR045339">
    <property type="entry name" value="DUF6534"/>
</dbReference>
<keyword evidence="1" id="KW-1133">Transmembrane helix</keyword>
<dbReference type="AlphaFoldDB" id="A0AAD6YEX1"/>
<comment type="caution">
    <text evidence="3">The sequence shown here is derived from an EMBL/GenBank/DDBJ whole genome shotgun (WGS) entry which is preliminary data.</text>
</comment>
<dbReference type="Pfam" id="PF20152">
    <property type="entry name" value="DUF6534"/>
    <property type="match status" value="1"/>
</dbReference>
<proteinExistence type="predicted"/>
<gene>
    <name evidence="3" type="ORF">GGX14DRAFT_442520</name>
</gene>
<evidence type="ECO:0000313" key="3">
    <source>
        <dbReference type="EMBL" id="KAJ7215940.1"/>
    </source>
</evidence>
<dbReference type="PANTHER" id="PTHR40465">
    <property type="entry name" value="CHROMOSOME 1, WHOLE GENOME SHOTGUN SEQUENCE"/>
    <property type="match status" value="1"/>
</dbReference>
<evidence type="ECO:0000256" key="1">
    <source>
        <dbReference type="SAM" id="Phobius"/>
    </source>
</evidence>
<evidence type="ECO:0000313" key="4">
    <source>
        <dbReference type="Proteomes" id="UP001219525"/>
    </source>
</evidence>
<feature type="transmembrane region" description="Helical" evidence="1">
    <location>
        <begin position="195"/>
        <end position="216"/>
    </location>
</feature>
<keyword evidence="1" id="KW-0472">Membrane</keyword>
<sequence length="302" mass="32755">MADPGFQFIGTVINWALLGVLAVQVYIYYVAFPSDLRLAKIIVPFVVIADILQTLGNSRDAYRGFGSGWGDFNALDEVGWAWLSVPVLGSTVACAGQLFFAWRIKIIGESPYIPAVIALMTVFQFGAGIWTGVNIMSAGRFSLLHGLKPPQAWLATMAASDIVIVIAMVVCLLKKKRTPGYSTRTKVTITRIIKVTVETGFICALFALVTLFLFVAYDGNNYHLGTCIWLSKLYSNSILLILNSRERTAADSTASGSVDVVRHTNGNPSGTSTLQFAVSTHTSGTTATMMQKSHAEKEIDNV</sequence>
<evidence type="ECO:0000259" key="2">
    <source>
        <dbReference type="Pfam" id="PF20152"/>
    </source>
</evidence>
<protein>
    <recommendedName>
        <fullName evidence="2">DUF6534 domain-containing protein</fullName>
    </recommendedName>
</protein>
<reference evidence="3" key="1">
    <citation type="submission" date="2023-03" db="EMBL/GenBank/DDBJ databases">
        <title>Massive genome expansion in bonnet fungi (Mycena s.s.) driven by repeated elements and novel gene families across ecological guilds.</title>
        <authorList>
            <consortium name="Lawrence Berkeley National Laboratory"/>
            <person name="Harder C.B."/>
            <person name="Miyauchi S."/>
            <person name="Viragh M."/>
            <person name="Kuo A."/>
            <person name="Thoen E."/>
            <person name="Andreopoulos B."/>
            <person name="Lu D."/>
            <person name="Skrede I."/>
            <person name="Drula E."/>
            <person name="Henrissat B."/>
            <person name="Morin E."/>
            <person name="Kohler A."/>
            <person name="Barry K."/>
            <person name="LaButti K."/>
            <person name="Morin E."/>
            <person name="Salamov A."/>
            <person name="Lipzen A."/>
            <person name="Mereny Z."/>
            <person name="Hegedus B."/>
            <person name="Baldrian P."/>
            <person name="Stursova M."/>
            <person name="Weitz H."/>
            <person name="Taylor A."/>
            <person name="Grigoriev I.V."/>
            <person name="Nagy L.G."/>
            <person name="Martin F."/>
            <person name="Kauserud H."/>
        </authorList>
    </citation>
    <scope>NUCLEOTIDE SEQUENCE</scope>
    <source>
        <strain evidence="3">9144</strain>
    </source>
</reference>
<organism evidence="3 4">
    <name type="scientific">Mycena pura</name>
    <dbReference type="NCBI Taxonomy" id="153505"/>
    <lineage>
        <taxon>Eukaryota</taxon>
        <taxon>Fungi</taxon>
        <taxon>Dikarya</taxon>
        <taxon>Basidiomycota</taxon>
        <taxon>Agaricomycotina</taxon>
        <taxon>Agaricomycetes</taxon>
        <taxon>Agaricomycetidae</taxon>
        <taxon>Agaricales</taxon>
        <taxon>Marasmiineae</taxon>
        <taxon>Mycenaceae</taxon>
        <taxon>Mycena</taxon>
    </lineage>
</organism>
<feature type="transmembrane region" description="Helical" evidence="1">
    <location>
        <begin position="153"/>
        <end position="174"/>
    </location>
</feature>
<feature type="transmembrane region" description="Helical" evidence="1">
    <location>
        <begin position="6"/>
        <end position="29"/>
    </location>
</feature>
<feature type="transmembrane region" description="Helical" evidence="1">
    <location>
        <begin position="41"/>
        <end position="59"/>
    </location>
</feature>
<feature type="transmembrane region" description="Helical" evidence="1">
    <location>
        <begin position="79"/>
        <end position="100"/>
    </location>
</feature>
<name>A0AAD6YEX1_9AGAR</name>
<keyword evidence="1" id="KW-0812">Transmembrane</keyword>
<feature type="transmembrane region" description="Helical" evidence="1">
    <location>
        <begin position="112"/>
        <end position="133"/>
    </location>
</feature>
<keyword evidence="4" id="KW-1185">Reference proteome</keyword>
<dbReference type="PANTHER" id="PTHR40465:SF1">
    <property type="entry name" value="DUF6534 DOMAIN-CONTAINING PROTEIN"/>
    <property type="match status" value="1"/>
</dbReference>
<feature type="transmembrane region" description="Helical" evidence="1">
    <location>
        <begin position="222"/>
        <end position="242"/>
    </location>
</feature>
<dbReference type="Proteomes" id="UP001219525">
    <property type="component" value="Unassembled WGS sequence"/>
</dbReference>
<feature type="domain" description="DUF6534" evidence="2">
    <location>
        <begin position="158"/>
        <end position="246"/>
    </location>
</feature>
<dbReference type="EMBL" id="JARJCW010000016">
    <property type="protein sequence ID" value="KAJ7215940.1"/>
    <property type="molecule type" value="Genomic_DNA"/>
</dbReference>